<dbReference type="GO" id="GO:0046983">
    <property type="term" value="F:protein dimerization activity"/>
    <property type="evidence" value="ECO:0007669"/>
    <property type="project" value="InterPro"/>
</dbReference>
<evidence type="ECO:0000313" key="3">
    <source>
        <dbReference type="EMBL" id="MEI4462679.1"/>
    </source>
</evidence>
<dbReference type="Proteomes" id="UP000053797">
    <property type="component" value="Unassembled WGS sequence"/>
</dbReference>
<gene>
    <name evidence="1" type="ORF">AS033_08605</name>
    <name evidence="2" type="ORF">RSA11_05040</name>
    <name evidence="3" type="ORF">SZL87_09610</name>
</gene>
<dbReference type="RefSeq" id="WP_023467779.1">
    <property type="nucleotide sequence ID" value="NZ_FMYN01000002.1"/>
</dbReference>
<dbReference type="InterPro" id="IPR018540">
    <property type="entry name" value="Spo0E-like"/>
</dbReference>
<dbReference type="InterPro" id="IPR036638">
    <property type="entry name" value="HLH_DNA-bd_sf"/>
</dbReference>
<dbReference type="InterPro" id="IPR037208">
    <property type="entry name" value="Spo0E-like_sf"/>
</dbReference>
<dbReference type="EMBL" id="LNQL01000002">
    <property type="protein sequence ID" value="KSU49418.1"/>
    <property type="molecule type" value="Genomic_DNA"/>
</dbReference>
<evidence type="ECO:0000313" key="1">
    <source>
        <dbReference type="EMBL" id="KSU49418.1"/>
    </source>
</evidence>
<dbReference type="Proteomes" id="UP000072605">
    <property type="component" value="Unassembled WGS sequence"/>
</dbReference>
<keyword evidence="6" id="KW-1185">Reference proteome</keyword>
<dbReference type="AlphaFoldDB" id="A0A0V8GGZ5"/>
<comment type="caution">
    <text evidence="1">The sequence shown here is derived from an EMBL/GenBank/DDBJ whole genome shotgun (WGS) entry which is preliminary data.</text>
</comment>
<evidence type="ECO:0000313" key="2">
    <source>
        <dbReference type="EMBL" id="KTR27569.1"/>
    </source>
</evidence>
<dbReference type="EMBL" id="JBAWKY010000002">
    <property type="protein sequence ID" value="MEI4462679.1"/>
    <property type="molecule type" value="Genomic_DNA"/>
</dbReference>
<protein>
    <submittedName>
        <fullName evidence="3">Aspartyl-phosphate phosphatase Spo0E family protein</fullName>
    </submittedName>
</protein>
<sequence>MTTQQLLTLAIEAKRSELYHQADQSSFTSPRVLQLSHELDVLLLEYSRTVQNYTIHGSNEPLLS</sequence>
<proteinExistence type="predicted"/>
<evidence type="ECO:0000313" key="6">
    <source>
        <dbReference type="Proteomes" id="UP001387110"/>
    </source>
</evidence>
<dbReference type="EMBL" id="LDQV01000013">
    <property type="protein sequence ID" value="KTR27569.1"/>
    <property type="molecule type" value="Genomic_DNA"/>
</dbReference>
<reference evidence="2 5" key="2">
    <citation type="journal article" date="2016" name="Front. Microbiol.">
        <title>Genomic Resource of Rice Seed Associated Bacteria.</title>
        <authorList>
            <person name="Midha S."/>
            <person name="Bansal K."/>
            <person name="Sharma S."/>
            <person name="Kumar N."/>
            <person name="Patil P.P."/>
            <person name="Chaudhry V."/>
            <person name="Patil P.B."/>
        </authorList>
    </citation>
    <scope>NUCLEOTIDE SEQUENCE [LARGE SCALE GENOMIC DNA]</scope>
    <source>
        <strain evidence="2 5">RSA11</strain>
    </source>
</reference>
<accession>A0A0V8GGZ5</accession>
<name>A0A0V8GGZ5_9BACL</name>
<dbReference type="OrthoDB" id="2355922at2"/>
<dbReference type="Proteomes" id="UP001387110">
    <property type="component" value="Unassembled WGS sequence"/>
</dbReference>
<dbReference type="SUPFAM" id="SSF140500">
    <property type="entry name" value="BAS1536-like"/>
    <property type="match status" value="1"/>
</dbReference>
<organism evidence="1 4">
    <name type="scientific">Exiguobacterium indicum</name>
    <dbReference type="NCBI Taxonomy" id="296995"/>
    <lineage>
        <taxon>Bacteria</taxon>
        <taxon>Bacillati</taxon>
        <taxon>Bacillota</taxon>
        <taxon>Bacilli</taxon>
        <taxon>Bacillales</taxon>
        <taxon>Bacillales Family XII. Incertae Sedis</taxon>
        <taxon>Exiguobacterium</taxon>
    </lineage>
</organism>
<reference evidence="3 6" key="3">
    <citation type="submission" date="2023-12" db="EMBL/GenBank/DDBJ databases">
        <authorList>
            <person name="Easwaran N."/>
            <person name="Lazarus H.P.S."/>
        </authorList>
    </citation>
    <scope>NUCLEOTIDE SEQUENCE [LARGE SCALE GENOMIC DNA]</scope>
    <source>
        <strain evidence="3 6">VIT-2023</strain>
    </source>
</reference>
<dbReference type="Pfam" id="PF09388">
    <property type="entry name" value="SpoOE-like"/>
    <property type="match status" value="1"/>
</dbReference>
<evidence type="ECO:0000313" key="4">
    <source>
        <dbReference type="Proteomes" id="UP000053797"/>
    </source>
</evidence>
<reference evidence="1 4" key="1">
    <citation type="journal article" date="2015" name="Int. J. Syst. Evol. Microbiol.">
        <title>Exiguobacterium enclense sp. nov., isolated from sediment.</title>
        <authorList>
            <person name="Dastager S.G."/>
            <person name="Mawlankar R."/>
            <person name="Sonalkar V.V."/>
            <person name="Thorat M.N."/>
            <person name="Mual P."/>
            <person name="Verma A."/>
            <person name="Krishnamurthi S."/>
            <person name="Tang S.K."/>
            <person name="Li W.J."/>
        </authorList>
    </citation>
    <scope>NUCLEOTIDE SEQUENCE [LARGE SCALE GENOMIC DNA]</scope>
    <source>
        <strain evidence="1 4">NIO-1109</strain>
    </source>
</reference>
<dbReference type="GO" id="GO:0043937">
    <property type="term" value="P:regulation of sporulation"/>
    <property type="evidence" value="ECO:0007669"/>
    <property type="project" value="InterPro"/>
</dbReference>
<evidence type="ECO:0000313" key="5">
    <source>
        <dbReference type="Proteomes" id="UP000072605"/>
    </source>
</evidence>
<dbReference type="Gene3D" id="4.10.280.10">
    <property type="entry name" value="Helix-loop-helix DNA-binding domain"/>
    <property type="match status" value="1"/>
</dbReference>